<dbReference type="GO" id="GO:0031638">
    <property type="term" value="P:zymogen activation"/>
    <property type="evidence" value="ECO:0007669"/>
    <property type="project" value="TreeGrafter"/>
</dbReference>
<dbReference type="Pfam" id="PF00530">
    <property type="entry name" value="SRCR"/>
    <property type="match status" value="1"/>
</dbReference>
<comment type="subcellular location">
    <subcellularLocation>
        <location evidence="1">Secreted</location>
    </subcellularLocation>
</comment>
<reference evidence="9" key="3">
    <citation type="submission" date="2025-09" db="UniProtKB">
        <authorList>
            <consortium name="Ensembl"/>
        </authorList>
    </citation>
    <scope>IDENTIFICATION</scope>
</reference>
<sequence>APPPRAGPDTGSDFRPVQGSKQLHNMGTVEVFHAGQWGSICDDQWDDSDAEVVCRQLGGVARAWGQAHFGKGSGNVWLDEVRCSGNELTLEQCPKSAWGEHNCLHSEDAGVSCSPLTGNSFLFVSKSDTLTDSDTQQTSHRIMWDDVPSSYNHLISIRCFLCRYFEFLGAGVTDSIIKYLNPTLRQTERN</sequence>
<evidence type="ECO:0000256" key="1">
    <source>
        <dbReference type="ARBA" id="ARBA00004613"/>
    </source>
</evidence>
<dbReference type="GO" id="GO:0005886">
    <property type="term" value="C:plasma membrane"/>
    <property type="evidence" value="ECO:0007669"/>
    <property type="project" value="TreeGrafter"/>
</dbReference>
<evidence type="ECO:0000313" key="9">
    <source>
        <dbReference type="Ensembl" id="ENSNFUP00015002359.1"/>
    </source>
</evidence>
<accession>A0A8C6K9E0</accession>
<dbReference type="SMART" id="SM00202">
    <property type="entry name" value="SR"/>
    <property type="match status" value="1"/>
</dbReference>
<feature type="domain" description="SRCR" evidence="8">
    <location>
        <begin position="14"/>
        <end position="114"/>
    </location>
</feature>
<evidence type="ECO:0000256" key="7">
    <source>
        <dbReference type="PROSITE-ProRule" id="PRU00196"/>
    </source>
</evidence>
<dbReference type="PRINTS" id="PR00258">
    <property type="entry name" value="SPERACTRCPTR"/>
</dbReference>
<keyword evidence="5 7" id="KW-1015">Disulfide bond</keyword>
<evidence type="ECO:0000256" key="3">
    <source>
        <dbReference type="ARBA" id="ARBA00022729"/>
    </source>
</evidence>
<dbReference type="PANTHER" id="PTHR48071:SF15">
    <property type="entry name" value="SRCR DOMAIN-CONTAINING PROTEIN"/>
    <property type="match status" value="1"/>
</dbReference>
<keyword evidence="6" id="KW-0325">Glycoprotein</keyword>
<dbReference type="PANTHER" id="PTHR48071">
    <property type="entry name" value="SRCR DOMAIN-CONTAINING PROTEIN"/>
    <property type="match status" value="1"/>
</dbReference>
<evidence type="ECO:0000256" key="4">
    <source>
        <dbReference type="ARBA" id="ARBA00022737"/>
    </source>
</evidence>
<dbReference type="GO" id="GO:0005615">
    <property type="term" value="C:extracellular space"/>
    <property type="evidence" value="ECO:0007669"/>
    <property type="project" value="TreeGrafter"/>
</dbReference>
<protein>
    <recommendedName>
        <fullName evidence="8">SRCR domain-containing protein</fullName>
    </recommendedName>
</protein>
<dbReference type="PROSITE" id="PS50287">
    <property type="entry name" value="SRCR_2"/>
    <property type="match status" value="1"/>
</dbReference>
<keyword evidence="3" id="KW-0732">Signal</keyword>
<evidence type="ECO:0000313" key="10">
    <source>
        <dbReference type="Proteomes" id="UP000694548"/>
    </source>
</evidence>
<evidence type="ECO:0000259" key="8">
    <source>
        <dbReference type="PROSITE" id="PS50287"/>
    </source>
</evidence>
<evidence type="ECO:0000256" key="5">
    <source>
        <dbReference type="ARBA" id="ARBA00023157"/>
    </source>
</evidence>
<name>A0A8C6K9E0_NOTFU</name>
<dbReference type="InterPro" id="IPR001190">
    <property type="entry name" value="SRCR"/>
</dbReference>
<evidence type="ECO:0000256" key="6">
    <source>
        <dbReference type="ARBA" id="ARBA00023180"/>
    </source>
</evidence>
<feature type="disulfide bond" evidence="7">
    <location>
        <begin position="83"/>
        <end position="93"/>
    </location>
</feature>
<keyword evidence="4" id="KW-0677">Repeat</keyword>
<evidence type="ECO:0000256" key="2">
    <source>
        <dbReference type="ARBA" id="ARBA00022525"/>
    </source>
</evidence>
<dbReference type="GeneTree" id="ENSGT00940000158131"/>
<dbReference type="SUPFAM" id="SSF56487">
    <property type="entry name" value="SRCR-like"/>
    <property type="match status" value="1"/>
</dbReference>
<reference evidence="9" key="1">
    <citation type="submission" date="2014-08" db="EMBL/GenBank/DDBJ databases">
        <authorList>
            <person name="Senf B."/>
            <person name="Petzold A."/>
            <person name="Downie B.R."/>
            <person name="Koch P."/>
            <person name="Platzer M."/>
        </authorList>
    </citation>
    <scope>NUCLEOTIDE SEQUENCE [LARGE SCALE GENOMIC DNA]</scope>
    <source>
        <strain evidence="9">GRZ</strain>
    </source>
</reference>
<reference evidence="9" key="2">
    <citation type="submission" date="2025-08" db="UniProtKB">
        <authorList>
            <consortium name="Ensembl"/>
        </authorList>
    </citation>
    <scope>IDENTIFICATION</scope>
</reference>
<proteinExistence type="predicted"/>
<dbReference type="AlphaFoldDB" id="A0A8C6K9E0"/>
<organism evidence="9 10">
    <name type="scientific">Nothobranchius furzeri</name>
    <name type="common">Turquoise killifish</name>
    <dbReference type="NCBI Taxonomy" id="105023"/>
    <lineage>
        <taxon>Eukaryota</taxon>
        <taxon>Metazoa</taxon>
        <taxon>Chordata</taxon>
        <taxon>Craniata</taxon>
        <taxon>Vertebrata</taxon>
        <taxon>Euteleostomi</taxon>
        <taxon>Actinopterygii</taxon>
        <taxon>Neopterygii</taxon>
        <taxon>Teleostei</taxon>
        <taxon>Neoteleostei</taxon>
        <taxon>Acanthomorphata</taxon>
        <taxon>Ovalentaria</taxon>
        <taxon>Atherinomorphae</taxon>
        <taxon>Cyprinodontiformes</taxon>
        <taxon>Nothobranchiidae</taxon>
        <taxon>Nothobranchius</taxon>
    </lineage>
</organism>
<dbReference type="Ensembl" id="ENSNFUT00015002523.1">
    <property type="protein sequence ID" value="ENSNFUP00015002359.1"/>
    <property type="gene ID" value="ENSNFUG00015001248.1"/>
</dbReference>
<dbReference type="Proteomes" id="UP000694548">
    <property type="component" value="Chromosome sgr02"/>
</dbReference>
<dbReference type="InterPro" id="IPR036772">
    <property type="entry name" value="SRCR-like_dom_sf"/>
</dbReference>
<dbReference type="GO" id="GO:0004252">
    <property type="term" value="F:serine-type endopeptidase activity"/>
    <property type="evidence" value="ECO:0007669"/>
    <property type="project" value="TreeGrafter"/>
</dbReference>
<keyword evidence="10" id="KW-1185">Reference proteome</keyword>
<dbReference type="FunFam" id="3.10.250.10:FF:000006">
    <property type="entry name" value="neurotrypsin isoform X2"/>
    <property type="match status" value="1"/>
</dbReference>
<keyword evidence="2" id="KW-0964">Secreted</keyword>
<comment type="caution">
    <text evidence="7">Lacks conserved residue(s) required for the propagation of feature annotation.</text>
</comment>
<dbReference type="Gene3D" id="3.10.250.10">
    <property type="entry name" value="SRCR-like domain"/>
    <property type="match status" value="1"/>
</dbReference>